<dbReference type="InParanoid" id="A0A1S3K919"/>
<sequence>MTVIKVLKTFKKSFVCTAGGLTSYLQVESRYPDSLLSILEFEDAQAHVEIERVSFVRCELSFRILTPQVDPVERRRNSMCGAGARSSFYKTWKQNTCLMLNPTEIQHTMPLQAT</sequence>
<dbReference type="Proteomes" id="UP000085678">
    <property type="component" value="Unplaced"/>
</dbReference>
<proteinExistence type="predicted"/>
<evidence type="ECO:0000313" key="2">
    <source>
        <dbReference type="RefSeq" id="XP_013418761.1"/>
    </source>
</evidence>
<evidence type="ECO:0000313" key="1">
    <source>
        <dbReference type="Proteomes" id="UP000085678"/>
    </source>
</evidence>
<dbReference type="AlphaFoldDB" id="A0A1S3K919"/>
<name>A0A1S3K919_LINAN</name>
<gene>
    <name evidence="2" type="primary">LOC106179594</name>
</gene>
<dbReference type="GeneID" id="106179594"/>
<accession>A0A1S3K919</accession>
<reference evidence="2" key="1">
    <citation type="submission" date="2025-08" db="UniProtKB">
        <authorList>
            <consortium name="RefSeq"/>
        </authorList>
    </citation>
    <scope>IDENTIFICATION</scope>
    <source>
        <tissue evidence="2">Gonads</tissue>
    </source>
</reference>
<dbReference type="RefSeq" id="XP_013418761.1">
    <property type="nucleotide sequence ID" value="XM_013563307.1"/>
</dbReference>
<protein>
    <submittedName>
        <fullName evidence="2">Uncharacterized protein LOC106179594</fullName>
    </submittedName>
</protein>
<keyword evidence="1" id="KW-1185">Reference proteome</keyword>
<dbReference type="KEGG" id="lak:106179594"/>
<organism evidence="1 2">
    <name type="scientific">Lingula anatina</name>
    <name type="common">Brachiopod</name>
    <name type="synonym">Lingula unguis</name>
    <dbReference type="NCBI Taxonomy" id="7574"/>
    <lineage>
        <taxon>Eukaryota</taxon>
        <taxon>Metazoa</taxon>
        <taxon>Spiralia</taxon>
        <taxon>Lophotrochozoa</taxon>
        <taxon>Brachiopoda</taxon>
        <taxon>Linguliformea</taxon>
        <taxon>Lingulata</taxon>
        <taxon>Lingulida</taxon>
        <taxon>Linguloidea</taxon>
        <taxon>Lingulidae</taxon>
        <taxon>Lingula</taxon>
    </lineage>
</organism>